<dbReference type="SUPFAM" id="SSF53300">
    <property type="entry name" value="vWA-like"/>
    <property type="match status" value="1"/>
</dbReference>
<dbReference type="SMART" id="SM00179">
    <property type="entry name" value="EGF_CA"/>
    <property type="match status" value="3"/>
</dbReference>
<feature type="domain" description="EGF-like" evidence="9">
    <location>
        <begin position="314"/>
        <end position="355"/>
    </location>
</feature>
<dbReference type="PROSITE" id="PS01187">
    <property type="entry name" value="EGF_CA"/>
    <property type="match status" value="1"/>
</dbReference>
<dbReference type="InterPro" id="IPR000742">
    <property type="entry name" value="EGF"/>
</dbReference>
<dbReference type="PANTHER" id="PTHR14002">
    <property type="entry name" value="ENDOGLIN/TGF-BETA RECEPTOR TYPE III"/>
    <property type="match status" value="1"/>
</dbReference>
<organism evidence="11 12">
    <name type="scientific">Engystomops pustulosus</name>
    <name type="common">Tungara frog</name>
    <name type="synonym">Physalaemus pustulosus</name>
    <dbReference type="NCBI Taxonomy" id="76066"/>
    <lineage>
        <taxon>Eukaryota</taxon>
        <taxon>Metazoa</taxon>
        <taxon>Chordata</taxon>
        <taxon>Craniata</taxon>
        <taxon>Vertebrata</taxon>
        <taxon>Euteleostomi</taxon>
        <taxon>Amphibia</taxon>
        <taxon>Batrachia</taxon>
        <taxon>Anura</taxon>
        <taxon>Neobatrachia</taxon>
        <taxon>Hyloidea</taxon>
        <taxon>Leptodactylidae</taxon>
        <taxon>Leiuperinae</taxon>
        <taxon>Engystomops</taxon>
    </lineage>
</organism>
<evidence type="ECO:0000256" key="8">
    <source>
        <dbReference type="PROSITE-ProRule" id="PRU00076"/>
    </source>
</evidence>
<evidence type="ECO:0000313" key="12">
    <source>
        <dbReference type="Proteomes" id="UP000824782"/>
    </source>
</evidence>
<dbReference type="Pfam" id="PF12947">
    <property type="entry name" value="EGF_3"/>
    <property type="match status" value="1"/>
</dbReference>
<dbReference type="InterPro" id="IPR049883">
    <property type="entry name" value="NOTCH1_EGF-like"/>
</dbReference>
<dbReference type="SUPFAM" id="SSF57184">
    <property type="entry name" value="Growth factor receptor domain"/>
    <property type="match status" value="1"/>
</dbReference>
<name>A0AAV7AA66_ENGPU</name>
<dbReference type="Pfam" id="PF25106">
    <property type="entry name" value="VWA_4"/>
    <property type="match status" value="1"/>
</dbReference>
<keyword evidence="5" id="KW-0732">Signal</keyword>
<dbReference type="GO" id="GO:0005929">
    <property type="term" value="C:cilium"/>
    <property type="evidence" value="ECO:0007669"/>
    <property type="project" value="UniProtKB-SubCell"/>
</dbReference>
<dbReference type="Proteomes" id="UP000824782">
    <property type="component" value="Unassembled WGS sequence"/>
</dbReference>
<dbReference type="PROSITE" id="PS50026">
    <property type="entry name" value="EGF_3"/>
    <property type="match status" value="2"/>
</dbReference>
<dbReference type="InterPro" id="IPR018097">
    <property type="entry name" value="EGF_Ca-bd_CS"/>
</dbReference>
<dbReference type="CDD" id="cd00198">
    <property type="entry name" value="vWFA"/>
    <property type="match status" value="1"/>
</dbReference>
<dbReference type="PROSITE" id="PS01186">
    <property type="entry name" value="EGF_2"/>
    <property type="match status" value="3"/>
</dbReference>
<evidence type="ECO:0000259" key="10">
    <source>
        <dbReference type="PROSITE" id="PS51034"/>
    </source>
</evidence>
<dbReference type="InterPro" id="IPR055355">
    <property type="entry name" value="ZP-C"/>
</dbReference>
<dbReference type="GO" id="GO:0005509">
    <property type="term" value="F:calcium ion binding"/>
    <property type="evidence" value="ECO:0007669"/>
    <property type="project" value="InterPro"/>
</dbReference>
<evidence type="ECO:0000256" key="7">
    <source>
        <dbReference type="ARBA" id="ARBA00023157"/>
    </source>
</evidence>
<comment type="subcellular location">
    <subcellularLocation>
        <location evidence="1">Cell projection</location>
        <location evidence="1">Cilium</location>
    </subcellularLocation>
    <subcellularLocation>
        <location evidence="2">Secreted</location>
    </subcellularLocation>
</comment>
<dbReference type="SMART" id="SM00241">
    <property type="entry name" value="ZP"/>
    <property type="match status" value="1"/>
</dbReference>
<dbReference type="CDD" id="cd00054">
    <property type="entry name" value="EGF_CA"/>
    <property type="match status" value="2"/>
</dbReference>
<dbReference type="InterPro" id="IPR056861">
    <property type="entry name" value="HMCN1-like_VWA"/>
</dbReference>
<evidence type="ECO:0000256" key="3">
    <source>
        <dbReference type="ARBA" id="ARBA00022525"/>
    </source>
</evidence>
<accession>A0AAV7AA66</accession>
<evidence type="ECO:0000256" key="2">
    <source>
        <dbReference type="ARBA" id="ARBA00004613"/>
    </source>
</evidence>
<reference evidence="11" key="1">
    <citation type="thesis" date="2020" institute="ProQuest LLC" country="789 East Eisenhower Parkway, Ann Arbor, MI, USA">
        <title>Comparative Genomics and Chromosome Evolution.</title>
        <authorList>
            <person name="Mudd A.B."/>
        </authorList>
    </citation>
    <scope>NUCLEOTIDE SEQUENCE</scope>
    <source>
        <strain evidence="11">237g6f4</strain>
        <tissue evidence="11">Blood</tissue>
    </source>
</reference>
<gene>
    <name evidence="11" type="ORF">GDO81_016896</name>
</gene>
<dbReference type="Pfam" id="PF00100">
    <property type="entry name" value="Zona_pellucida"/>
    <property type="match status" value="1"/>
</dbReference>
<comment type="caution">
    <text evidence="8">Lacks conserved residue(s) required for the propagation of feature annotation.</text>
</comment>
<dbReference type="InterPro" id="IPR057774">
    <property type="entry name" value="D8C_UMOD/GP2/OIT3-like"/>
</dbReference>
<dbReference type="InterPro" id="IPR009030">
    <property type="entry name" value="Growth_fac_rcpt_cys_sf"/>
</dbReference>
<dbReference type="Gene3D" id="2.60.40.3210">
    <property type="entry name" value="Zona pellucida, ZP-N domain"/>
    <property type="match status" value="1"/>
</dbReference>
<dbReference type="PROSITE" id="PS00010">
    <property type="entry name" value="ASX_HYDROXYL"/>
    <property type="match status" value="2"/>
</dbReference>
<dbReference type="Gene3D" id="2.10.25.10">
    <property type="entry name" value="Laminin"/>
    <property type="match status" value="3"/>
</dbReference>
<dbReference type="EMBL" id="WNYA01000008">
    <property type="protein sequence ID" value="KAG8558187.1"/>
    <property type="molecule type" value="Genomic_DNA"/>
</dbReference>
<evidence type="ECO:0000256" key="6">
    <source>
        <dbReference type="ARBA" id="ARBA00022737"/>
    </source>
</evidence>
<dbReference type="AlphaFoldDB" id="A0AAV7AA66"/>
<feature type="non-terminal residue" evidence="11">
    <location>
        <position position="1"/>
    </location>
</feature>
<evidence type="ECO:0000259" key="9">
    <source>
        <dbReference type="PROSITE" id="PS50026"/>
    </source>
</evidence>
<evidence type="ECO:0000313" key="11">
    <source>
        <dbReference type="EMBL" id="KAG8558187.1"/>
    </source>
</evidence>
<feature type="domain" description="EGF-like" evidence="9">
    <location>
        <begin position="273"/>
        <end position="313"/>
    </location>
</feature>
<keyword evidence="6" id="KW-0677">Repeat</keyword>
<keyword evidence="3" id="KW-0964">Secreted</keyword>
<dbReference type="PANTHER" id="PTHR14002:SF40">
    <property type="entry name" value="UROMODULIN"/>
    <property type="match status" value="1"/>
</dbReference>
<protein>
    <recommendedName>
        <fullName evidence="13">Uromodulin</fullName>
    </recommendedName>
</protein>
<keyword evidence="4 8" id="KW-0245">EGF-like domain</keyword>
<evidence type="ECO:0000256" key="1">
    <source>
        <dbReference type="ARBA" id="ARBA00004138"/>
    </source>
</evidence>
<dbReference type="InterPro" id="IPR001507">
    <property type="entry name" value="ZP_dom"/>
</dbReference>
<dbReference type="Gene3D" id="3.40.50.410">
    <property type="entry name" value="von Willebrand factor, type A domain"/>
    <property type="match status" value="1"/>
</dbReference>
<comment type="caution">
    <text evidence="11">The sequence shown here is derived from an EMBL/GenBank/DDBJ whole genome shotgun (WGS) entry which is preliminary data.</text>
</comment>
<dbReference type="Gene3D" id="2.60.40.4100">
    <property type="entry name" value="Zona pellucida, ZP-C domain"/>
    <property type="match status" value="1"/>
</dbReference>
<evidence type="ECO:0008006" key="13">
    <source>
        <dbReference type="Google" id="ProtNLM"/>
    </source>
</evidence>
<keyword evidence="7" id="KW-1015">Disulfide bond</keyword>
<dbReference type="InterPro" id="IPR042235">
    <property type="entry name" value="ZP-C_dom"/>
</dbReference>
<dbReference type="InterPro" id="IPR024731">
    <property type="entry name" value="NELL2-like_EGF"/>
</dbReference>
<dbReference type="Pfam" id="PF07645">
    <property type="entry name" value="EGF_CA"/>
    <property type="match status" value="1"/>
</dbReference>
<dbReference type="PROSITE" id="PS51034">
    <property type="entry name" value="ZP_2"/>
    <property type="match status" value="1"/>
</dbReference>
<sequence length="827" mass="92046">FPSFTLAVDTSGSMYYFIYEVQDVISTLISRLQAYTADATRKYTLIPFNDPSVGPLYATCSPSQFLNYVYSLYTSDGGDCPEYAMTGLLDALKVTPFGSLVVLVTDGSAKDSNNTDTVNQIFSLIESLKVKVSDLLNFFLKIPVNSTTRLFSENYSAYYNTSVSFYVPSNLTTLIISQSGSYPSLTLYNPLGARADFTTFLSEFWGSVGYLDYPRSGYWSFESNAYSSYSIRIEGYKDFCSRCSSNANCKKDVLDYTCVCKDGFSGDGYSCYDINECYYWPSPCGYYAYCINTYGSYNCVCSSGFISENNTCIDIDECSSPELNNCGQNAACENYNGSYYCYCPTGFFGDGYRCEVDECTKDVCGFGRECIKYYGYHTCSDPCFNYTTLNEPTRSTSYRDYYYYDYYYWYYGRSDYYLNGWYRFTGSGGSSLADFCPSQGSCYTRYPMWLQGAHPEPADGIVNGTVCTSYYDTCCMWTSSVKIKACPGGFNVYKFGYPPQYYSGYCTDPATVPDSCSCAADEECRKVGGRYSCYCKNDSGIAVLSDIRPVLSCGAQEMKASFQKCDLKKFNLNTKNIHLNDRYCIGFNDYNTTNIISVVSVLKNGVCGNEMVNNGTHVIFKNNIFLSLDTNSSLGGEDILSIRYSCVYPLDLELALETALKPFTDSAVVNVTGTGQLQVTMALYKDSSYTSPYEGSQVLLTAATNLFIGIILKVGDASQYAVQITNCYASPSINSTTRYDIIKNSCPNREDGTINVLENGVSPQGKFYFQVFKFVGDHNYVYLHCQVHLCRGSCVSACTRQKLGDGPSDNAQDLTFGIVSQATGIRM</sequence>
<dbReference type="FunFam" id="2.10.25.10:FF:000038">
    <property type="entry name" value="Fibrillin 2"/>
    <property type="match status" value="2"/>
</dbReference>
<dbReference type="Pfam" id="PF23283">
    <property type="entry name" value="D8C_UMOD"/>
    <property type="match status" value="1"/>
</dbReference>
<feature type="domain" description="ZP" evidence="10">
    <location>
        <begin position="552"/>
        <end position="805"/>
    </location>
</feature>
<evidence type="ECO:0000256" key="5">
    <source>
        <dbReference type="ARBA" id="ARBA00022729"/>
    </source>
</evidence>
<dbReference type="InterPro" id="IPR036465">
    <property type="entry name" value="vWFA_dom_sf"/>
</dbReference>
<evidence type="ECO:0000256" key="4">
    <source>
        <dbReference type="ARBA" id="ARBA00022536"/>
    </source>
</evidence>
<dbReference type="InterPro" id="IPR001881">
    <property type="entry name" value="EGF-like_Ca-bd_dom"/>
</dbReference>
<dbReference type="InterPro" id="IPR000152">
    <property type="entry name" value="EGF-type_Asp/Asn_hydroxyl_site"/>
</dbReference>
<proteinExistence type="predicted"/>
<dbReference type="SMART" id="SM00181">
    <property type="entry name" value="EGF"/>
    <property type="match status" value="3"/>
</dbReference>
<keyword evidence="12" id="KW-1185">Reference proteome</keyword>